<feature type="compositionally biased region" description="Basic and acidic residues" evidence="1">
    <location>
        <begin position="46"/>
        <end position="56"/>
    </location>
</feature>
<name>F2LNA1_BURGS</name>
<evidence type="ECO:0000313" key="2">
    <source>
        <dbReference type="EMBL" id="AEA64064.1"/>
    </source>
</evidence>
<dbReference type="RefSeq" id="WP_013690391.1">
    <property type="nucleotide sequence ID" value="NC_015376.1"/>
</dbReference>
<dbReference type="STRING" id="999541.bgla_2g16190"/>
<dbReference type="KEGG" id="bgd:bgla_2g16190"/>
<feature type="region of interest" description="Disordered" evidence="1">
    <location>
        <begin position="25"/>
        <end position="56"/>
    </location>
</feature>
<gene>
    <name evidence="2" type="ordered locus">bgla_2g16190</name>
</gene>
<dbReference type="Proteomes" id="UP000008316">
    <property type="component" value="Chromosome 2"/>
</dbReference>
<evidence type="ECO:0000256" key="1">
    <source>
        <dbReference type="SAM" id="MobiDB-lite"/>
    </source>
</evidence>
<sequence>MSVSKVPAYFGLIVAVAAGVLISGEGRNTDNRASRSPEASSSQLTDESKSSIREIPRPVTWKTQTLGMGAVRLRVSAPASHDITKCLLPKAGDDQVGVCQPAGADDDHPYWQIRTVTQRARYVPVSWFVSEIESLHALPGKTVALQLGNEANRVTNAAFSDAALVASGDIPEGTAIQGAAEGKGASKVRSCIFAYLLASNRPTTLLYCAQTPADALSGAKTMVASLQRLNPSSEYKRGSAQATEQGLYQKRLQAFGGLSNASDLVASEQAYERASIDACRKYPAISQERYQCAEALAATRLLSL</sequence>
<dbReference type="eggNOG" id="ENOG50315F5">
    <property type="taxonomic scope" value="Bacteria"/>
</dbReference>
<dbReference type="AlphaFoldDB" id="F2LNA1"/>
<reference evidence="2 3" key="1">
    <citation type="journal article" date="2011" name="J. Bacteriol.">
        <title>Complete genome sequence of Burkholderia gladioli BSR3.</title>
        <authorList>
            <person name="Seo Y.S."/>
            <person name="Lim J."/>
            <person name="Choi B.S."/>
            <person name="Kim H."/>
            <person name="Goo E."/>
            <person name="Lee B."/>
            <person name="Lim J.S."/>
            <person name="Choi I.Y."/>
            <person name="Moon J.S."/>
            <person name="Kim J."/>
            <person name="Hwang I."/>
        </authorList>
    </citation>
    <scope>NUCLEOTIDE SEQUENCE [LARGE SCALE GENOMIC DNA]</scope>
    <source>
        <strain evidence="2 3">BSR3</strain>
    </source>
</reference>
<organism evidence="2 3">
    <name type="scientific">Burkholderia gladioli (strain BSR3)</name>
    <dbReference type="NCBI Taxonomy" id="999541"/>
    <lineage>
        <taxon>Bacteria</taxon>
        <taxon>Pseudomonadati</taxon>
        <taxon>Pseudomonadota</taxon>
        <taxon>Betaproteobacteria</taxon>
        <taxon>Burkholderiales</taxon>
        <taxon>Burkholderiaceae</taxon>
        <taxon>Burkholderia</taxon>
    </lineage>
</organism>
<accession>F2LNA1</accession>
<dbReference type="EMBL" id="CP002600">
    <property type="protein sequence ID" value="AEA64064.1"/>
    <property type="molecule type" value="Genomic_DNA"/>
</dbReference>
<proteinExistence type="predicted"/>
<protein>
    <submittedName>
        <fullName evidence="2">Uncharacterized protein</fullName>
    </submittedName>
</protein>
<dbReference type="HOGENOM" id="CLU_905118_0_0_4"/>
<evidence type="ECO:0000313" key="3">
    <source>
        <dbReference type="Proteomes" id="UP000008316"/>
    </source>
</evidence>
<keyword evidence="3" id="KW-1185">Reference proteome</keyword>